<feature type="region of interest" description="Disordered" evidence="1">
    <location>
        <begin position="547"/>
        <end position="566"/>
    </location>
</feature>
<evidence type="ECO:0000256" key="1">
    <source>
        <dbReference type="SAM" id="MobiDB-lite"/>
    </source>
</evidence>
<accession>A0ABN8QNS6</accession>
<dbReference type="EMBL" id="CALNXK010000139">
    <property type="protein sequence ID" value="CAH3166986.1"/>
    <property type="molecule type" value="Genomic_DNA"/>
</dbReference>
<gene>
    <name evidence="2" type="ORF">PLOB_00007966</name>
</gene>
<evidence type="ECO:0000313" key="3">
    <source>
        <dbReference type="Proteomes" id="UP001159405"/>
    </source>
</evidence>
<reference evidence="2 3" key="1">
    <citation type="submission" date="2022-05" db="EMBL/GenBank/DDBJ databases">
        <authorList>
            <consortium name="Genoscope - CEA"/>
            <person name="William W."/>
        </authorList>
    </citation>
    <scope>NUCLEOTIDE SEQUENCE [LARGE SCALE GENOMIC DNA]</scope>
</reference>
<keyword evidence="3" id="KW-1185">Reference proteome</keyword>
<name>A0ABN8QNS6_9CNID</name>
<protein>
    <submittedName>
        <fullName evidence="2">Uncharacterized protein</fullName>
    </submittedName>
</protein>
<comment type="caution">
    <text evidence="2">The sequence shown here is derived from an EMBL/GenBank/DDBJ whole genome shotgun (WGS) entry which is preliminary data.</text>
</comment>
<feature type="region of interest" description="Disordered" evidence="1">
    <location>
        <begin position="307"/>
        <end position="332"/>
    </location>
</feature>
<dbReference type="Proteomes" id="UP001159405">
    <property type="component" value="Unassembled WGS sequence"/>
</dbReference>
<dbReference type="PANTHER" id="PTHR34415:SF1">
    <property type="entry name" value="INTEGRASE CATALYTIC DOMAIN-CONTAINING PROTEIN"/>
    <property type="match status" value="1"/>
</dbReference>
<sequence>MPMTSPQSKTCGFITKKAINWMRIQKDHFFSHVGNIIRHPPFAKACDNAKRSFKALEDSVDIDERHDPCSLDTTMHYSFDFAQQVHYPSNPMQPGPIYFKTLRKCAIFGIMCEAIPQQVNYLIDEASDVGKGANTTINLVTVFDTILTNGQICEKCTCLHESRMSSNFHKTARRYVSVPLLKGGGTRTISVEDDSNVQDLVKIGKSIFFPNGENLFGNIAEMRNSVRNFKCQEIAKNWTLSKYIAENALTRVRLYLMTKSDKKQCESLESNHELPLVFEVDRMVNQFDTRGGDAGVDISQSKLISTSSDRENIRGQQENEYEESLAIDQSQEQERLKQEETLRKQLYLQEARKARVPIEPSMNELCAVFLVRYVVLGIEKRKLKTTEKISAVYLWWDMERRLWDRRTRKHKSTSSMANDLRIFTKDFVALTEDNLLHSNNIQHHGALLTEDEELTTTLENVIVLTWLRLVHPDLPKLPEILQARQSLLDEIHASKDAKGMCSAASSCRRLPSPPLTSEHALNPVPSANRPDFHHYLSKQFVGILDCDESDPEEKPQDYQPVPTGKQPTATALRIQVRQSPYLDPLYHNNPVHITIDSGDTGNMIHFSTVHTLHCGPLLSHNFNRIMAWRLYRTRTPTRSPSRLTPCFEAPLRHSSGPPSNHFRAANSKLVREFTATRAHFLDFSEIHLKHGQQPEDLYERLCSFYRGQPPSQQQHTTPWSAPH</sequence>
<proteinExistence type="predicted"/>
<organism evidence="2 3">
    <name type="scientific">Porites lobata</name>
    <dbReference type="NCBI Taxonomy" id="104759"/>
    <lineage>
        <taxon>Eukaryota</taxon>
        <taxon>Metazoa</taxon>
        <taxon>Cnidaria</taxon>
        <taxon>Anthozoa</taxon>
        <taxon>Hexacorallia</taxon>
        <taxon>Scleractinia</taxon>
        <taxon>Fungiina</taxon>
        <taxon>Poritidae</taxon>
        <taxon>Porites</taxon>
    </lineage>
</organism>
<evidence type="ECO:0000313" key="2">
    <source>
        <dbReference type="EMBL" id="CAH3166986.1"/>
    </source>
</evidence>
<dbReference type="PANTHER" id="PTHR34415">
    <property type="entry name" value="INTEGRASE CATALYTIC DOMAIN-CONTAINING PROTEIN"/>
    <property type="match status" value="1"/>
</dbReference>